<gene>
    <name evidence="14" type="ordered locus">Hoch_4825</name>
</gene>
<evidence type="ECO:0000256" key="4">
    <source>
        <dbReference type="ARBA" id="ARBA00022679"/>
    </source>
</evidence>
<dbReference type="InterPro" id="IPR005467">
    <property type="entry name" value="His_kinase_dom"/>
</dbReference>
<dbReference type="InterPro" id="IPR036097">
    <property type="entry name" value="HisK_dim/P_sf"/>
</dbReference>
<dbReference type="GO" id="GO:0000155">
    <property type="term" value="F:phosphorelay sensor kinase activity"/>
    <property type="evidence" value="ECO:0007669"/>
    <property type="project" value="InterPro"/>
</dbReference>
<evidence type="ECO:0000256" key="8">
    <source>
        <dbReference type="ARBA" id="ARBA00023012"/>
    </source>
</evidence>
<dbReference type="EMBL" id="CP001804">
    <property type="protein sequence ID" value="ACY17315.1"/>
    <property type="molecule type" value="Genomic_DNA"/>
</dbReference>
<evidence type="ECO:0000256" key="6">
    <source>
        <dbReference type="ARBA" id="ARBA00022777"/>
    </source>
</evidence>
<dbReference type="Pfam" id="PF02518">
    <property type="entry name" value="HATPase_c"/>
    <property type="match status" value="1"/>
</dbReference>
<sequence>MAEGPAGGGVPVRVARGTDESRPLQRRVTHALPSAVEAEQHETLRRRVVSLMLFRLLLISLVLGSTLLLWWISDVDLATPSSMMLYAIIGATYLLTIIYALVVVRTDKLVALANVQLVLDLVISALLVFVTGGAQSAYAFFFPLSIIAAAVIHFRRGAVLMAGAAVLLFSAVAVLGWYGVLPRPAGQTVDPTALTALELSRSLALNLAACAGVAGFASMLGGQVQQTRASLASQRDVTADLYTLHEDIVRCLSSGLVTVDRDGRVLTINQEACDILGIDAGETVGRPLLEIMPGIDELLAEVGNQYILRRRDLELLRPGAEEKYLGLSVSPLRNNLDEIIGGIVNFQDLTEVRDMERQMRRAERLAVVGTLAAGVAHEIRNPLAAISGSIELLQTMPSVDEDNRMLMDIVTREIERLDNLIRDLLDYTNPRPRELLGFDAAELVRETVQVFEQDRSFERVSLRAVALEVAPVVADPGQIRQVLWNLLRNAAEAARSVVTATVRCDSQPALVVIEVDDDGDGIASENLERIFDPFFTTKSEGSGLGLATCHSIVREHGGDIRAENLPGGGTRFSVILPRSGDE</sequence>
<evidence type="ECO:0000256" key="9">
    <source>
        <dbReference type="SAM" id="MobiDB-lite"/>
    </source>
</evidence>
<dbReference type="InterPro" id="IPR000700">
    <property type="entry name" value="PAS-assoc_C"/>
</dbReference>
<feature type="region of interest" description="Disordered" evidence="9">
    <location>
        <begin position="1"/>
        <end position="24"/>
    </location>
</feature>
<feature type="domain" description="Histidine kinase" evidence="11">
    <location>
        <begin position="374"/>
        <end position="580"/>
    </location>
</feature>
<dbReference type="Gene3D" id="3.30.565.10">
    <property type="entry name" value="Histidine kinase-like ATPase, C-terminal domain"/>
    <property type="match status" value="1"/>
</dbReference>
<keyword evidence="10" id="KW-0472">Membrane</keyword>
<dbReference type="CDD" id="cd00082">
    <property type="entry name" value="HisKA"/>
    <property type="match status" value="1"/>
</dbReference>
<feature type="transmembrane region" description="Helical" evidence="10">
    <location>
        <begin position="159"/>
        <end position="179"/>
    </location>
</feature>
<proteinExistence type="predicted"/>
<keyword evidence="6 14" id="KW-0418">Kinase</keyword>
<dbReference type="CDD" id="cd00130">
    <property type="entry name" value="PAS"/>
    <property type="match status" value="1"/>
</dbReference>
<dbReference type="InterPro" id="IPR003594">
    <property type="entry name" value="HATPase_dom"/>
</dbReference>
<evidence type="ECO:0000259" key="12">
    <source>
        <dbReference type="PROSITE" id="PS50112"/>
    </source>
</evidence>
<feature type="domain" description="PAS" evidence="12">
    <location>
        <begin position="241"/>
        <end position="289"/>
    </location>
</feature>
<dbReference type="InterPro" id="IPR036890">
    <property type="entry name" value="HATPase_C_sf"/>
</dbReference>
<dbReference type="InterPro" id="IPR013656">
    <property type="entry name" value="PAS_4"/>
</dbReference>
<dbReference type="OrthoDB" id="9773941at2"/>
<dbReference type="SUPFAM" id="SSF47384">
    <property type="entry name" value="Homodimeric domain of signal transducing histidine kinase"/>
    <property type="match status" value="1"/>
</dbReference>
<evidence type="ECO:0000256" key="2">
    <source>
        <dbReference type="ARBA" id="ARBA00012438"/>
    </source>
</evidence>
<keyword evidence="8" id="KW-0902">Two-component regulatory system</keyword>
<feature type="transmembrane region" description="Helical" evidence="10">
    <location>
        <begin position="199"/>
        <end position="220"/>
    </location>
</feature>
<keyword evidence="7" id="KW-0067">ATP-binding</keyword>
<keyword evidence="10" id="KW-1133">Transmembrane helix</keyword>
<dbReference type="STRING" id="502025.Hoch_4825"/>
<keyword evidence="10" id="KW-0812">Transmembrane</keyword>
<dbReference type="InterPro" id="IPR000014">
    <property type="entry name" value="PAS"/>
</dbReference>
<dbReference type="PROSITE" id="PS50113">
    <property type="entry name" value="PAC"/>
    <property type="match status" value="1"/>
</dbReference>
<dbReference type="InterPro" id="IPR004358">
    <property type="entry name" value="Sig_transdc_His_kin-like_C"/>
</dbReference>
<dbReference type="SUPFAM" id="SSF55785">
    <property type="entry name" value="PYP-like sensor domain (PAS domain)"/>
    <property type="match status" value="1"/>
</dbReference>
<evidence type="ECO:0000256" key="10">
    <source>
        <dbReference type="SAM" id="Phobius"/>
    </source>
</evidence>
<dbReference type="PANTHER" id="PTHR43065">
    <property type="entry name" value="SENSOR HISTIDINE KINASE"/>
    <property type="match status" value="1"/>
</dbReference>
<dbReference type="eggNOG" id="COG5000">
    <property type="taxonomic scope" value="Bacteria"/>
</dbReference>
<dbReference type="EC" id="2.7.13.3" evidence="2"/>
<dbReference type="PRINTS" id="PR00344">
    <property type="entry name" value="BCTRLSENSOR"/>
</dbReference>
<keyword evidence="5" id="KW-0547">Nucleotide-binding</keyword>
<dbReference type="PROSITE" id="PS50109">
    <property type="entry name" value="HIS_KIN"/>
    <property type="match status" value="1"/>
</dbReference>
<dbReference type="HOGENOM" id="CLU_000445_114_39_7"/>
<accession>D0LSU3</accession>
<dbReference type="NCBIfam" id="TIGR00229">
    <property type="entry name" value="sensory_box"/>
    <property type="match status" value="1"/>
</dbReference>
<evidence type="ECO:0000313" key="14">
    <source>
        <dbReference type="EMBL" id="ACY17315.1"/>
    </source>
</evidence>
<dbReference type="Pfam" id="PF08448">
    <property type="entry name" value="PAS_4"/>
    <property type="match status" value="1"/>
</dbReference>
<dbReference type="Gene3D" id="1.10.287.130">
    <property type="match status" value="1"/>
</dbReference>
<evidence type="ECO:0000256" key="3">
    <source>
        <dbReference type="ARBA" id="ARBA00022553"/>
    </source>
</evidence>
<dbReference type="KEGG" id="hoh:Hoch_4825"/>
<evidence type="ECO:0000256" key="1">
    <source>
        <dbReference type="ARBA" id="ARBA00000085"/>
    </source>
</evidence>
<feature type="transmembrane region" description="Helical" evidence="10">
    <location>
        <begin position="53"/>
        <end position="72"/>
    </location>
</feature>
<keyword evidence="4" id="KW-0808">Transferase</keyword>
<feature type="compositionally biased region" description="Gly residues" evidence="9">
    <location>
        <begin position="1"/>
        <end position="10"/>
    </location>
</feature>
<dbReference type="RefSeq" id="WP_012829913.1">
    <property type="nucleotide sequence ID" value="NC_013440.1"/>
</dbReference>
<dbReference type="SMART" id="SM00388">
    <property type="entry name" value="HisKA"/>
    <property type="match status" value="1"/>
</dbReference>
<evidence type="ECO:0000313" key="15">
    <source>
        <dbReference type="Proteomes" id="UP000001880"/>
    </source>
</evidence>
<name>D0LSU3_HALO1</name>
<evidence type="ECO:0000259" key="11">
    <source>
        <dbReference type="PROSITE" id="PS50109"/>
    </source>
</evidence>
<comment type="catalytic activity">
    <reaction evidence="1">
        <text>ATP + protein L-histidine = ADP + protein N-phospho-L-histidine.</text>
        <dbReference type="EC" id="2.7.13.3"/>
    </reaction>
</comment>
<feature type="domain" description="PAC" evidence="13">
    <location>
        <begin position="309"/>
        <end position="361"/>
    </location>
</feature>
<keyword evidence="15" id="KW-1185">Reference proteome</keyword>
<reference evidence="14 15" key="1">
    <citation type="journal article" date="2010" name="Stand. Genomic Sci.">
        <title>Complete genome sequence of Haliangium ochraceum type strain (SMP-2).</title>
        <authorList>
            <consortium name="US DOE Joint Genome Institute (JGI-PGF)"/>
            <person name="Ivanova N."/>
            <person name="Daum C."/>
            <person name="Lang E."/>
            <person name="Abt B."/>
            <person name="Kopitz M."/>
            <person name="Saunders E."/>
            <person name="Lapidus A."/>
            <person name="Lucas S."/>
            <person name="Glavina Del Rio T."/>
            <person name="Nolan M."/>
            <person name="Tice H."/>
            <person name="Copeland A."/>
            <person name="Cheng J.F."/>
            <person name="Chen F."/>
            <person name="Bruce D."/>
            <person name="Goodwin L."/>
            <person name="Pitluck S."/>
            <person name="Mavromatis K."/>
            <person name="Pati A."/>
            <person name="Mikhailova N."/>
            <person name="Chen A."/>
            <person name="Palaniappan K."/>
            <person name="Land M."/>
            <person name="Hauser L."/>
            <person name="Chang Y.J."/>
            <person name="Jeffries C.D."/>
            <person name="Detter J.C."/>
            <person name="Brettin T."/>
            <person name="Rohde M."/>
            <person name="Goker M."/>
            <person name="Bristow J."/>
            <person name="Markowitz V."/>
            <person name="Eisen J.A."/>
            <person name="Hugenholtz P."/>
            <person name="Kyrpides N.C."/>
            <person name="Klenk H.P."/>
        </authorList>
    </citation>
    <scope>NUCLEOTIDE SEQUENCE [LARGE SCALE GENOMIC DNA]</scope>
    <source>
        <strain evidence="15">DSM 14365 / CIP 107738 / JCM 11303 / AJ 13395 / SMP-2</strain>
    </source>
</reference>
<dbReference type="Gene3D" id="3.30.450.20">
    <property type="entry name" value="PAS domain"/>
    <property type="match status" value="1"/>
</dbReference>
<dbReference type="InterPro" id="IPR003661">
    <property type="entry name" value="HisK_dim/P_dom"/>
</dbReference>
<organism evidence="14 15">
    <name type="scientific">Haliangium ochraceum (strain DSM 14365 / JCM 11303 / SMP-2)</name>
    <dbReference type="NCBI Taxonomy" id="502025"/>
    <lineage>
        <taxon>Bacteria</taxon>
        <taxon>Pseudomonadati</taxon>
        <taxon>Myxococcota</taxon>
        <taxon>Polyangia</taxon>
        <taxon>Haliangiales</taxon>
        <taxon>Kofleriaceae</taxon>
        <taxon>Haliangium</taxon>
    </lineage>
</organism>
<dbReference type="Pfam" id="PF25323">
    <property type="entry name" value="6TM_PilS"/>
    <property type="match status" value="1"/>
</dbReference>
<dbReference type="InterPro" id="IPR035965">
    <property type="entry name" value="PAS-like_dom_sf"/>
</dbReference>
<evidence type="ECO:0000256" key="7">
    <source>
        <dbReference type="ARBA" id="ARBA00022840"/>
    </source>
</evidence>
<dbReference type="Proteomes" id="UP000001880">
    <property type="component" value="Chromosome"/>
</dbReference>
<evidence type="ECO:0000256" key="5">
    <source>
        <dbReference type="ARBA" id="ARBA00022741"/>
    </source>
</evidence>
<dbReference type="SUPFAM" id="SSF55874">
    <property type="entry name" value="ATPase domain of HSP90 chaperone/DNA topoisomerase II/histidine kinase"/>
    <property type="match status" value="1"/>
</dbReference>
<evidence type="ECO:0000259" key="13">
    <source>
        <dbReference type="PROSITE" id="PS50113"/>
    </source>
</evidence>
<dbReference type="AlphaFoldDB" id="D0LSU3"/>
<feature type="transmembrane region" description="Helical" evidence="10">
    <location>
        <begin position="109"/>
        <end position="130"/>
    </location>
</feature>
<dbReference type="SMART" id="SM00387">
    <property type="entry name" value="HATPase_c"/>
    <property type="match status" value="1"/>
</dbReference>
<keyword evidence="3" id="KW-0597">Phosphoprotein</keyword>
<dbReference type="PROSITE" id="PS50112">
    <property type="entry name" value="PAS"/>
    <property type="match status" value="1"/>
</dbReference>
<dbReference type="Pfam" id="PF00512">
    <property type="entry name" value="HisKA"/>
    <property type="match status" value="1"/>
</dbReference>
<dbReference type="SMART" id="SM00091">
    <property type="entry name" value="PAS"/>
    <property type="match status" value="1"/>
</dbReference>
<dbReference type="GO" id="GO:0005524">
    <property type="term" value="F:ATP binding"/>
    <property type="evidence" value="ECO:0007669"/>
    <property type="project" value="UniProtKB-KW"/>
</dbReference>
<protein>
    <recommendedName>
        <fullName evidence="2">histidine kinase</fullName>
        <ecNumber evidence="2">2.7.13.3</ecNumber>
    </recommendedName>
</protein>
<dbReference type="PANTHER" id="PTHR43065:SF10">
    <property type="entry name" value="PEROXIDE STRESS-ACTIVATED HISTIDINE KINASE MAK3"/>
    <property type="match status" value="1"/>
</dbReference>
<feature type="transmembrane region" description="Helical" evidence="10">
    <location>
        <begin position="84"/>
        <end position="102"/>
    </location>
</feature>